<evidence type="ECO:0000313" key="3">
    <source>
        <dbReference type="EMBL" id="PJF46949.1"/>
    </source>
</evidence>
<proteinExistence type="inferred from homology"/>
<dbReference type="Proteomes" id="UP000230790">
    <property type="component" value="Unassembled WGS sequence"/>
</dbReference>
<dbReference type="PANTHER" id="PTHR43477:SF1">
    <property type="entry name" value="DIHYDROANTICAPSIN 7-DEHYDROGENASE"/>
    <property type="match status" value="1"/>
</dbReference>
<dbReference type="InterPro" id="IPR051122">
    <property type="entry name" value="SDR_DHRS6-like"/>
</dbReference>
<dbReference type="AlphaFoldDB" id="A0A2M8QAY6"/>
<dbReference type="SUPFAM" id="SSF51735">
    <property type="entry name" value="NAD(P)-binding Rossmann-fold domains"/>
    <property type="match status" value="1"/>
</dbReference>
<dbReference type="PANTHER" id="PTHR43477">
    <property type="entry name" value="DIHYDROANTICAPSIN 7-DEHYDROGENASE"/>
    <property type="match status" value="1"/>
</dbReference>
<dbReference type="Gene3D" id="3.40.50.720">
    <property type="entry name" value="NAD(P)-binding Rossmann-like Domain"/>
    <property type="match status" value="2"/>
</dbReference>
<accession>A0A2M8QAY6</accession>
<dbReference type="GO" id="GO:0016491">
    <property type="term" value="F:oxidoreductase activity"/>
    <property type="evidence" value="ECO:0007669"/>
    <property type="project" value="UniProtKB-KW"/>
</dbReference>
<dbReference type="EMBL" id="PGTN01000079">
    <property type="protein sequence ID" value="PJF46949.1"/>
    <property type="molecule type" value="Genomic_DNA"/>
</dbReference>
<evidence type="ECO:0000313" key="4">
    <source>
        <dbReference type="Proteomes" id="UP000230790"/>
    </source>
</evidence>
<evidence type="ECO:0000256" key="2">
    <source>
        <dbReference type="ARBA" id="ARBA00023002"/>
    </source>
</evidence>
<organism evidence="3 4">
    <name type="scientific">Candidatus Thermofonsia Clade 3 bacterium</name>
    <dbReference type="NCBI Taxonomy" id="2364212"/>
    <lineage>
        <taxon>Bacteria</taxon>
        <taxon>Bacillati</taxon>
        <taxon>Chloroflexota</taxon>
        <taxon>Candidatus Thermofontia</taxon>
        <taxon>Candidatus Thermofonsia Clade 3</taxon>
    </lineage>
</organism>
<dbReference type="PRINTS" id="PR00081">
    <property type="entry name" value="GDHRDH"/>
</dbReference>
<comment type="caution">
    <text evidence="3">The sequence shown here is derived from an EMBL/GenBank/DDBJ whole genome shotgun (WGS) entry which is preliminary data.</text>
</comment>
<dbReference type="InterPro" id="IPR036291">
    <property type="entry name" value="NAD(P)-bd_dom_sf"/>
</dbReference>
<sequence length="265" mass="28612">MAQEDLKGKWALILGASSGFGAATALELARYGVNIIGLHLDRGPALEAVKELVGQIESCGVQVHYLNMNIANAEKRSDAVAQIKAWLGEDKLHMVMHSVAFGSLQPFIGPDAEHQLTQTQLEMTLDVMANSLVYWVQDLWHANLLGRGSRVFSMTSAGSEEVFRTYGAVSAAKSALESHTRQLALELGKHGVMVNCIMAGVTDTPALRKIPGNDEIVAIAMRRNPTGRLTTPRDVAVTIRALCDPEIERINGAVIVVDGGERISM</sequence>
<comment type="similarity">
    <text evidence="1">Belongs to the short-chain dehydrogenases/reductases (SDR) family.</text>
</comment>
<dbReference type="InterPro" id="IPR002347">
    <property type="entry name" value="SDR_fam"/>
</dbReference>
<gene>
    <name evidence="3" type="ORF">CUN48_11200</name>
</gene>
<keyword evidence="2" id="KW-0560">Oxidoreductase</keyword>
<dbReference type="Pfam" id="PF13561">
    <property type="entry name" value="adh_short_C2"/>
    <property type="match status" value="1"/>
</dbReference>
<dbReference type="CDD" id="cd05233">
    <property type="entry name" value="SDR_c"/>
    <property type="match status" value="1"/>
</dbReference>
<reference evidence="3 4" key="1">
    <citation type="submission" date="2017-11" db="EMBL/GenBank/DDBJ databases">
        <title>Evolution of Phototrophy in the Chloroflexi Phylum Driven by Horizontal Gene Transfer.</title>
        <authorList>
            <person name="Ward L.M."/>
            <person name="Hemp J."/>
            <person name="Shih P.M."/>
            <person name="Mcglynn S.E."/>
            <person name="Fischer W."/>
        </authorList>
    </citation>
    <scope>NUCLEOTIDE SEQUENCE [LARGE SCALE GENOMIC DNA]</scope>
    <source>
        <strain evidence="3">JP3_7</strain>
    </source>
</reference>
<protein>
    <submittedName>
        <fullName evidence="3">3-oxoacyl-ACP reductase</fullName>
    </submittedName>
</protein>
<evidence type="ECO:0000256" key="1">
    <source>
        <dbReference type="ARBA" id="ARBA00006484"/>
    </source>
</evidence>
<name>A0A2M8QAY6_9CHLR</name>